<reference evidence="1" key="1">
    <citation type="journal article" date="2020" name="Nature">
        <title>Giant virus diversity and host interactions through global metagenomics.</title>
        <authorList>
            <person name="Schulz F."/>
            <person name="Roux S."/>
            <person name="Paez-Espino D."/>
            <person name="Jungbluth S."/>
            <person name="Walsh D.A."/>
            <person name="Denef V.J."/>
            <person name="McMahon K.D."/>
            <person name="Konstantinidis K.T."/>
            <person name="Eloe-Fadrosh E.A."/>
            <person name="Kyrpides N.C."/>
            <person name="Woyke T."/>
        </authorList>
    </citation>
    <scope>NUCLEOTIDE SEQUENCE</scope>
    <source>
        <strain evidence="1">GVMAG-M-3300023179-63</strain>
    </source>
</reference>
<organism evidence="1">
    <name type="scientific">viral metagenome</name>
    <dbReference type="NCBI Taxonomy" id="1070528"/>
    <lineage>
        <taxon>unclassified sequences</taxon>
        <taxon>metagenomes</taxon>
        <taxon>organismal metagenomes</taxon>
    </lineage>
</organism>
<dbReference type="EMBL" id="MN739866">
    <property type="protein sequence ID" value="QHT75299.1"/>
    <property type="molecule type" value="Genomic_DNA"/>
</dbReference>
<dbReference type="AlphaFoldDB" id="A0A6C0H4C8"/>
<evidence type="ECO:0008006" key="2">
    <source>
        <dbReference type="Google" id="ProtNLM"/>
    </source>
</evidence>
<name>A0A6C0H4C8_9ZZZZ</name>
<sequence length="291" mass="34561">MDLDITNYDYDDILKLFNINKQFNEEDLKSAKKRVLASHPDKSGLDKSYFLFFSSAYKILFNIYNFREKHSSLTNLNNYNENYDAHKDETNEELIHKIISTKSTQEFNSWFNEQFTSMKIANNYEENGYGDWLNSNNDEEMVKCTDINSIHKIMEEKKKLLRSNNLIKKKTLCEFNSTNYCDLTNSKPEDYSSGLFSKFQYEDLKKAHEESIIPVTNEDNISNYTSLDDIKFKRTQQSIVPMKIDEANKYLNKSKENENDISSMRAYNLFKQDEIHRKNNEKFWNNLKQLL</sequence>
<evidence type="ECO:0000313" key="1">
    <source>
        <dbReference type="EMBL" id="QHT75299.1"/>
    </source>
</evidence>
<proteinExistence type="predicted"/>
<accession>A0A6C0H4C8</accession>
<protein>
    <recommendedName>
        <fullName evidence="2">J domain-containing protein</fullName>
    </recommendedName>
</protein>